<dbReference type="EMBL" id="JANAVB010013044">
    <property type="protein sequence ID" value="KAJ6835737.1"/>
    <property type="molecule type" value="Genomic_DNA"/>
</dbReference>
<reference evidence="1" key="1">
    <citation type="journal article" date="2023" name="GigaByte">
        <title>Genome assembly of the bearded iris, Iris pallida Lam.</title>
        <authorList>
            <person name="Bruccoleri R.E."/>
            <person name="Oakeley E.J."/>
            <person name="Faust A.M.E."/>
            <person name="Altorfer M."/>
            <person name="Dessus-Babus S."/>
            <person name="Burckhardt D."/>
            <person name="Oertli M."/>
            <person name="Naumann U."/>
            <person name="Petersen F."/>
            <person name="Wong J."/>
        </authorList>
    </citation>
    <scope>NUCLEOTIDE SEQUENCE</scope>
    <source>
        <strain evidence="1">GSM-AAB239-AS_SAM_17_03QT</strain>
    </source>
</reference>
<keyword evidence="2" id="KW-1185">Reference proteome</keyword>
<evidence type="ECO:0000313" key="1">
    <source>
        <dbReference type="EMBL" id="KAJ6835737.1"/>
    </source>
</evidence>
<gene>
    <name evidence="1" type="ORF">M6B38_330515</name>
</gene>
<dbReference type="Proteomes" id="UP001140949">
    <property type="component" value="Unassembled WGS sequence"/>
</dbReference>
<dbReference type="AlphaFoldDB" id="A0AAX6H581"/>
<evidence type="ECO:0000313" key="2">
    <source>
        <dbReference type="Proteomes" id="UP001140949"/>
    </source>
</evidence>
<name>A0AAX6H581_IRIPA</name>
<comment type="caution">
    <text evidence="1">The sequence shown here is derived from an EMBL/GenBank/DDBJ whole genome shotgun (WGS) entry which is preliminary data.</text>
</comment>
<protein>
    <submittedName>
        <fullName evidence="1">Nephrocystin-3 isoform X2</fullName>
    </submittedName>
</protein>
<proteinExistence type="predicted"/>
<organism evidence="1 2">
    <name type="scientific">Iris pallida</name>
    <name type="common">Sweet iris</name>
    <dbReference type="NCBI Taxonomy" id="29817"/>
    <lineage>
        <taxon>Eukaryota</taxon>
        <taxon>Viridiplantae</taxon>
        <taxon>Streptophyta</taxon>
        <taxon>Embryophyta</taxon>
        <taxon>Tracheophyta</taxon>
        <taxon>Spermatophyta</taxon>
        <taxon>Magnoliopsida</taxon>
        <taxon>Liliopsida</taxon>
        <taxon>Asparagales</taxon>
        <taxon>Iridaceae</taxon>
        <taxon>Iridoideae</taxon>
        <taxon>Irideae</taxon>
        <taxon>Iris</taxon>
    </lineage>
</organism>
<sequence length="93" mass="10702">MQCPCLQTHLKYTRALPRYTRTHKINVVTLSPCLYRIMSCSYMCNIDCLDGDFTVSQGKEQSLRTNGKIFLSKCFPTYAHHLLGKTLSFFISD</sequence>
<reference evidence="1" key="2">
    <citation type="submission" date="2023-04" db="EMBL/GenBank/DDBJ databases">
        <authorList>
            <person name="Bruccoleri R.E."/>
            <person name="Oakeley E.J."/>
            <person name="Faust A.-M."/>
            <person name="Dessus-Babus S."/>
            <person name="Altorfer M."/>
            <person name="Burckhardt D."/>
            <person name="Oertli M."/>
            <person name="Naumann U."/>
            <person name="Petersen F."/>
            <person name="Wong J."/>
        </authorList>
    </citation>
    <scope>NUCLEOTIDE SEQUENCE</scope>
    <source>
        <strain evidence="1">GSM-AAB239-AS_SAM_17_03QT</strain>
        <tissue evidence="1">Leaf</tissue>
    </source>
</reference>
<accession>A0AAX6H581</accession>